<accession>A0ABN6H4Z5</accession>
<dbReference type="InterPro" id="IPR029063">
    <property type="entry name" value="SAM-dependent_MTases_sf"/>
</dbReference>
<dbReference type="Pfam" id="PF13847">
    <property type="entry name" value="Methyltransf_31"/>
    <property type="match status" value="1"/>
</dbReference>
<dbReference type="Pfam" id="PF10119">
    <property type="entry name" value="MethyTransf_Reg"/>
    <property type="match status" value="1"/>
</dbReference>
<dbReference type="SUPFAM" id="SSF53335">
    <property type="entry name" value="S-adenosyl-L-methionine-dependent methyltransferases"/>
    <property type="match status" value="1"/>
</dbReference>
<evidence type="ECO:0000313" key="3">
    <source>
        <dbReference type="EMBL" id="BCX47654.1"/>
    </source>
</evidence>
<dbReference type="GO" id="GO:0032259">
    <property type="term" value="P:methylation"/>
    <property type="evidence" value="ECO:0007669"/>
    <property type="project" value="UniProtKB-KW"/>
</dbReference>
<dbReference type="InterPro" id="IPR053173">
    <property type="entry name" value="SAM-binding_MTase"/>
</dbReference>
<dbReference type="InterPro" id="IPR025714">
    <property type="entry name" value="Methyltranfer_dom"/>
</dbReference>
<proteinExistence type="predicted"/>
<dbReference type="RefSeq" id="WP_338689958.1">
    <property type="nucleotide sequence ID" value="NZ_AP024702.1"/>
</dbReference>
<dbReference type="PANTHER" id="PTHR45128">
    <property type="entry name" value="METHYLTRANSFERASE TYPE 11"/>
    <property type="match status" value="1"/>
</dbReference>
<keyword evidence="3" id="KW-0808">Transferase</keyword>
<organism evidence="3 4">
    <name type="scientific">Haloferula helveola</name>
    <dbReference type="NCBI Taxonomy" id="490095"/>
    <lineage>
        <taxon>Bacteria</taxon>
        <taxon>Pseudomonadati</taxon>
        <taxon>Verrucomicrobiota</taxon>
        <taxon>Verrucomicrobiia</taxon>
        <taxon>Verrucomicrobiales</taxon>
        <taxon>Verrucomicrobiaceae</taxon>
        <taxon>Haloferula</taxon>
    </lineage>
</organism>
<evidence type="ECO:0000259" key="2">
    <source>
        <dbReference type="Pfam" id="PF13847"/>
    </source>
</evidence>
<dbReference type="CDD" id="cd02440">
    <property type="entry name" value="AdoMet_MTases"/>
    <property type="match status" value="1"/>
</dbReference>
<dbReference type="EMBL" id="AP024702">
    <property type="protein sequence ID" value="BCX47654.1"/>
    <property type="molecule type" value="Genomic_DNA"/>
</dbReference>
<keyword evidence="3" id="KW-0489">Methyltransferase</keyword>
<dbReference type="GO" id="GO:0008168">
    <property type="term" value="F:methyltransferase activity"/>
    <property type="evidence" value="ECO:0007669"/>
    <property type="project" value="UniProtKB-KW"/>
</dbReference>
<evidence type="ECO:0000259" key="1">
    <source>
        <dbReference type="Pfam" id="PF10119"/>
    </source>
</evidence>
<keyword evidence="4" id="KW-1185">Reference proteome</keyword>
<name>A0ABN6H4Z5_9BACT</name>
<evidence type="ECO:0000313" key="4">
    <source>
        <dbReference type="Proteomes" id="UP001374893"/>
    </source>
</evidence>
<dbReference type="Proteomes" id="UP001374893">
    <property type="component" value="Chromosome"/>
</dbReference>
<dbReference type="Gene3D" id="3.40.50.150">
    <property type="entry name" value="Vaccinia Virus protein VP39"/>
    <property type="match status" value="1"/>
</dbReference>
<dbReference type="InterPro" id="IPR018773">
    <property type="entry name" value="MeTrfase_reg_dom_prd"/>
</dbReference>
<feature type="domain" description="Methyltransferase" evidence="2">
    <location>
        <begin position="44"/>
        <end position="171"/>
    </location>
</feature>
<gene>
    <name evidence="3" type="ORF">HAHE_15620</name>
</gene>
<protein>
    <submittedName>
        <fullName evidence="3">Methyltransferase</fullName>
    </submittedName>
</protein>
<feature type="domain" description="Methyltransferase regulatory" evidence="1">
    <location>
        <begin position="212"/>
        <end position="292"/>
    </location>
</feature>
<sequence length="473" mass="51164">MPDAVRELYSDRRYPALSHPDAHPGVLAATARISGVPSPPLPESCRILDIGCGSGHHLLPLAERFPESTFHGIDFSDTAIRTARRHADAAGLKNISFEHADLAEWDPGDSSFDYVLAHGMLSSVGDETKAALLKLIQQSLAPDGVACISYHTLPGWSLRQEVAAMVKALPELGSDASAILKTLAESARDGGTPYTAHLASICESMHAKGGELLAFDELAPVCDPLHFGQVIQWTGQQQLRYLGEATLPGNLPPGLDPGALAKLQPLASDPVRFQQTLDLLSGRTERTSLFCHASLALDTETTTSVVLHFSARLAIHPLPMKTVHGEILELFHAALTAAWPSTRPVTELMEECASRLGPRWDPARGAKTIADWLYQAARLGWVELRTDAIQADPKSTARPRLSPLNLEFARSRTALVDGFHRSCGFPDSHWQIAAALDGSRSVAEVTALARDHAPDLDVEPWLRHLASRGLLVD</sequence>
<reference evidence="3 4" key="1">
    <citation type="submission" date="2021-06" db="EMBL/GenBank/DDBJ databases">
        <title>Complete genome of Haloferula helveola possessing various polysaccharide degrading enzymes.</title>
        <authorList>
            <person name="Takami H."/>
            <person name="Huang C."/>
            <person name="Hamasaki K."/>
        </authorList>
    </citation>
    <scope>NUCLEOTIDE SEQUENCE [LARGE SCALE GENOMIC DNA]</scope>
    <source>
        <strain evidence="3 4">CN-1</strain>
    </source>
</reference>
<dbReference type="PANTHER" id="PTHR45128:SF1">
    <property type="entry name" value="S-ADENOSYLMETHIONINE-DEPENDENT METHYLTRANSFERASE RV2258C"/>
    <property type="match status" value="1"/>
</dbReference>